<proteinExistence type="predicted"/>
<sequence length="21" mass="2411">MEHKTTLVGIKVEYVNPTYTS</sequence>
<gene>
    <name evidence="1" type="ORF">F8172_14795</name>
</gene>
<organism evidence="1 2">
    <name type="scientific">Bacillus cereus</name>
    <dbReference type="NCBI Taxonomy" id="1396"/>
    <lineage>
        <taxon>Bacteria</taxon>
        <taxon>Bacillati</taxon>
        <taxon>Bacillota</taxon>
        <taxon>Bacilli</taxon>
        <taxon>Bacillales</taxon>
        <taxon>Bacillaceae</taxon>
        <taxon>Bacillus</taxon>
        <taxon>Bacillus cereus group</taxon>
    </lineage>
</organism>
<name>A0A9W7QF41_BACCE</name>
<reference evidence="1 2" key="1">
    <citation type="submission" date="2019-10" db="EMBL/GenBank/DDBJ databases">
        <title>Bacillus from the desert of Cuatro Cinegas, Coahuila.</title>
        <authorList>
            <person name="Olmedo-Alvarez G."/>
            <person name="Saldana S."/>
            <person name="Barcelo D."/>
        </authorList>
    </citation>
    <scope>NUCLEOTIDE SEQUENCE [LARGE SCALE GENOMIC DNA]</scope>
    <source>
        <strain evidence="1 2">CH417_13T</strain>
    </source>
</reference>
<accession>A0A9W7QF41</accession>
<evidence type="ECO:0000313" key="2">
    <source>
        <dbReference type="Proteomes" id="UP000475765"/>
    </source>
</evidence>
<protein>
    <submittedName>
        <fullName evidence="1">Uncharacterized protein</fullName>
    </submittedName>
</protein>
<dbReference type="AlphaFoldDB" id="A0A9W7QF41"/>
<dbReference type="EMBL" id="WBPP01000017">
    <property type="protein sequence ID" value="KAB2395371.1"/>
    <property type="molecule type" value="Genomic_DNA"/>
</dbReference>
<dbReference type="Proteomes" id="UP000475765">
    <property type="component" value="Unassembled WGS sequence"/>
</dbReference>
<dbReference type="RefSeq" id="WP_072180438.1">
    <property type="nucleotide sequence ID" value="NZ_WBPL01000015.1"/>
</dbReference>
<comment type="caution">
    <text evidence="1">The sequence shown here is derived from an EMBL/GenBank/DDBJ whole genome shotgun (WGS) entry which is preliminary data.</text>
</comment>
<evidence type="ECO:0000313" key="1">
    <source>
        <dbReference type="EMBL" id="KAB2395371.1"/>
    </source>
</evidence>